<dbReference type="OrthoDB" id="5296638at2"/>
<proteinExistence type="predicted"/>
<dbReference type="GO" id="GO:0043683">
    <property type="term" value="P:type IV pilus assembly"/>
    <property type="evidence" value="ECO:0007669"/>
    <property type="project" value="InterPro"/>
</dbReference>
<name>A0A0R0CV35_9GAMM</name>
<feature type="transmembrane region" description="Helical" evidence="1">
    <location>
        <begin position="12"/>
        <end position="34"/>
    </location>
</feature>
<dbReference type="Proteomes" id="UP000052052">
    <property type="component" value="Unassembled WGS sequence"/>
</dbReference>
<dbReference type="RefSeq" id="WP_057659352.1">
    <property type="nucleotide sequence ID" value="NZ_LDJL01000011.1"/>
</dbReference>
<evidence type="ECO:0000256" key="1">
    <source>
        <dbReference type="SAM" id="Phobius"/>
    </source>
</evidence>
<dbReference type="Gene3D" id="3.30.700.10">
    <property type="entry name" value="Glycoprotein, Type 4 Pilin"/>
    <property type="match status" value="1"/>
</dbReference>
<sequence length="139" mass="14486">MKATKHSQSGFTLLELMIVVAIVAILSTIAYASYQDQIVRSRRAAAAVCLQQAAQFVERYYSTSMTYVGAGNPPACDADVAAHYSAPTFTAAPTAKAFTLQIAPTGAQATKDTKCGTLSLNQAGARGKSGSAADASECW</sequence>
<dbReference type="PANTHER" id="PTHR30093">
    <property type="entry name" value="GENERAL SECRETION PATHWAY PROTEIN G"/>
    <property type="match status" value="1"/>
</dbReference>
<keyword evidence="3" id="KW-1185">Reference proteome</keyword>
<dbReference type="InterPro" id="IPR031982">
    <property type="entry name" value="PilE-like"/>
</dbReference>
<keyword evidence="1" id="KW-0472">Membrane</keyword>
<dbReference type="PANTHER" id="PTHR30093:SF47">
    <property type="entry name" value="TYPE IV PILUS NON-CORE MINOR PILIN PILE"/>
    <property type="match status" value="1"/>
</dbReference>
<dbReference type="InterPro" id="IPR045584">
    <property type="entry name" value="Pilin-like"/>
</dbReference>
<protein>
    <submittedName>
        <fullName evidence="2">Pilus assembly protein PilE</fullName>
    </submittedName>
</protein>
<dbReference type="AlphaFoldDB" id="A0A0R0CV35"/>
<keyword evidence="1" id="KW-1133">Transmembrane helix</keyword>
<evidence type="ECO:0000313" key="3">
    <source>
        <dbReference type="Proteomes" id="UP000052052"/>
    </source>
</evidence>
<keyword evidence="1" id="KW-0812">Transmembrane</keyword>
<dbReference type="PATRIC" id="fig|344882.3.peg.813"/>
<dbReference type="STRING" id="344882.ABB29_12205"/>
<dbReference type="PROSITE" id="PS00409">
    <property type="entry name" value="PROKAR_NTER_METHYL"/>
    <property type="match status" value="1"/>
</dbReference>
<reference evidence="2 3" key="1">
    <citation type="submission" date="2015-05" db="EMBL/GenBank/DDBJ databases">
        <title>Genome sequencing and analysis of members of genus Stenotrophomonas.</title>
        <authorList>
            <person name="Patil P.P."/>
            <person name="Midha S."/>
            <person name="Patil P.B."/>
        </authorList>
    </citation>
    <scope>NUCLEOTIDE SEQUENCE [LARGE SCALE GENOMIC DNA]</scope>
    <source>
        <strain evidence="2 3">DSM 21858</strain>
    </source>
</reference>
<dbReference type="Pfam" id="PF07963">
    <property type="entry name" value="N_methyl"/>
    <property type="match status" value="1"/>
</dbReference>
<organism evidence="2 3">
    <name type="scientific">Pseudoxanthomonas dokdonensis</name>
    <dbReference type="NCBI Taxonomy" id="344882"/>
    <lineage>
        <taxon>Bacteria</taxon>
        <taxon>Pseudomonadati</taxon>
        <taxon>Pseudomonadota</taxon>
        <taxon>Gammaproteobacteria</taxon>
        <taxon>Lysobacterales</taxon>
        <taxon>Lysobacteraceae</taxon>
        <taxon>Pseudoxanthomonas</taxon>
    </lineage>
</organism>
<accession>A0A0R0CV35</accession>
<evidence type="ECO:0000313" key="2">
    <source>
        <dbReference type="EMBL" id="KRG69155.1"/>
    </source>
</evidence>
<dbReference type="Pfam" id="PF16732">
    <property type="entry name" value="ComP_DUS"/>
    <property type="match status" value="1"/>
</dbReference>
<dbReference type="InterPro" id="IPR012902">
    <property type="entry name" value="N_methyl_site"/>
</dbReference>
<dbReference type="EMBL" id="LDJL01000011">
    <property type="protein sequence ID" value="KRG69155.1"/>
    <property type="molecule type" value="Genomic_DNA"/>
</dbReference>
<dbReference type="NCBIfam" id="TIGR02532">
    <property type="entry name" value="IV_pilin_GFxxxE"/>
    <property type="match status" value="1"/>
</dbReference>
<dbReference type="SUPFAM" id="SSF54523">
    <property type="entry name" value="Pili subunits"/>
    <property type="match status" value="1"/>
</dbReference>
<gene>
    <name evidence="2" type="ORF">ABB29_12205</name>
</gene>
<comment type="caution">
    <text evidence="2">The sequence shown here is derived from an EMBL/GenBank/DDBJ whole genome shotgun (WGS) entry which is preliminary data.</text>
</comment>